<proteinExistence type="predicted"/>
<evidence type="ECO:0000313" key="5">
    <source>
        <dbReference type="EMBL" id="VAX40206.1"/>
    </source>
</evidence>
<keyword evidence="2" id="KW-0238">DNA-binding</keyword>
<evidence type="ECO:0000256" key="1">
    <source>
        <dbReference type="ARBA" id="ARBA00023015"/>
    </source>
</evidence>
<dbReference type="GO" id="GO:0006355">
    <property type="term" value="P:regulation of DNA-templated transcription"/>
    <property type="evidence" value="ECO:0007669"/>
    <property type="project" value="InterPro"/>
</dbReference>
<dbReference type="SMART" id="SM00421">
    <property type="entry name" value="HTH_LUXR"/>
    <property type="match status" value="1"/>
</dbReference>
<dbReference type="GO" id="GO:0003677">
    <property type="term" value="F:DNA binding"/>
    <property type="evidence" value="ECO:0007669"/>
    <property type="project" value="UniProtKB-KW"/>
</dbReference>
<dbReference type="InterPro" id="IPR000792">
    <property type="entry name" value="Tscrpt_reg_LuxR_C"/>
</dbReference>
<dbReference type="Gene3D" id="1.10.10.10">
    <property type="entry name" value="Winged helix-like DNA-binding domain superfamily/Winged helix DNA-binding domain"/>
    <property type="match status" value="1"/>
</dbReference>
<dbReference type="InterPro" id="IPR036388">
    <property type="entry name" value="WH-like_DNA-bd_sf"/>
</dbReference>
<dbReference type="PANTHER" id="PTHR44688:SF16">
    <property type="entry name" value="DNA-BINDING TRANSCRIPTIONAL ACTIVATOR DEVR_DOSR"/>
    <property type="match status" value="1"/>
</dbReference>
<keyword evidence="1" id="KW-0805">Transcription regulation</keyword>
<sequence>MHQQKDKDDQVVRVAHIARDLAHLPGAATPDWCQRAAATFARHDPTTRAWVAVIGPSTPQHNRPTESIGFAKGAEAQSSHPPQERLAAVLCRGVLETLPDLELPGVVSGDRLLELATHPIRGITHLRRHTHILAGVAEVEPLSSSTPSPRLLLIFWDRPPEPMPALPLGRARRWRKQAAPDDLRLILRSVLRVARDRLCQAIGNSDTENPWLSVCEQRVLDMLVAGMSVRQIAEVQSRSPHTVHDHVKRLYAKLGTNSRGALLAR</sequence>
<name>A0A3B1DBI1_9ZZZZ</name>
<evidence type="ECO:0000256" key="2">
    <source>
        <dbReference type="ARBA" id="ARBA00023125"/>
    </source>
</evidence>
<evidence type="ECO:0000256" key="3">
    <source>
        <dbReference type="ARBA" id="ARBA00023163"/>
    </source>
</evidence>
<organism evidence="5">
    <name type="scientific">hydrothermal vent metagenome</name>
    <dbReference type="NCBI Taxonomy" id="652676"/>
    <lineage>
        <taxon>unclassified sequences</taxon>
        <taxon>metagenomes</taxon>
        <taxon>ecological metagenomes</taxon>
    </lineage>
</organism>
<keyword evidence="3" id="KW-0804">Transcription</keyword>
<feature type="non-terminal residue" evidence="5">
    <location>
        <position position="265"/>
    </location>
</feature>
<evidence type="ECO:0000259" key="4">
    <source>
        <dbReference type="PROSITE" id="PS50043"/>
    </source>
</evidence>
<dbReference type="InterPro" id="IPR016032">
    <property type="entry name" value="Sig_transdc_resp-reg_C-effctor"/>
</dbReference>
<dbReference type="PANTHER" id="PTHR44688">
    <property type="entry name" value="DNA-BINDING TRANSCRIPTIONAL ACTIVATOR DEVR_DOSR"/>
    <property type="match status" value="1"/>
</dbReference>
<dbReference type="Pfam" id="PF00196">
    <property type="entry name" value="GerE"/>
    <property type="match status" value="1"/>
</dbReference>
<gene>
    <name evidence="5" type="ORF">MNBD_PLANCTO03-81</name>
</gene>
<accession>A0A3B1DBI1</accession>
<reference evidence="5" key="1">
    <citation type="submission" date="2018-06" db="EMBL/GenBank/DDBJ databases">
        <authorList>
            <person name="Zhirakovskaya E."/>
        </authorList>
    </citation>
    <scope>NUCLEOTIDE SEQUENCE</scope>
</reference>
<dbReference type="AlphaFoldDB" id="A0A3B1DBI1"/>
<feature type="domain" description="HTH luxR-type" evidence="4">
    <location>
        <begin position="205"/>
        <end position="265"/>
    </location>
</feature>
<dbReference type="PROSITE" id="PS50043">
    <property type="entry name" value="HTH_LUXR_2"/>
    <property type="match status" value="1"/>
</dbReference>
<dbReference type="EMBL" id="UOGK01000354">
    <property type="protein sequence ID" value="VAX40206.1"/>
    <property type="molecule type" value="Genomic_DNA"/>
</dbReference>
<dbReference type="SUPFAM" id="SSF46894">
    <property type="entry name" value="C-terminal effector domain of the bipartite response regulators"/>
    <property type="match status" value="1"/>
</dbReference>
<dbReference type="CDD" id="cd06170">
    <property type="entry name" value="LuxR_C_like"/>
    <property type="match status" value="1"/>
</dbReference>
<dbReference type="PRINTS" id="PR00038">
    <property type="entry name" value="HTHLUXR"/>
</dbReference>
<protein>
    <recommendedName>
        <fullName evidence="4">HTH luxR-type domain-containing protein</fullName>
    </recommendedName>
</protein>